<dbReference type="EMBL" id="BMVX01000004">
    <property type="protein sequence ID" value="GGZ56187.1"/>
    <property type="molecule type" value="Genomic_DNA"/>
</dbReference>
<accession>A0A5P2UGE7</accession>
<dbReference type="OrthoDB" id="4335951at2"/>
<dbReference type="KEGG" id="ssub:CP968_07145"/>
<name>A0A5P2UGE7_9ACTN</name>
<reference evidence="1" key="3">
    <citation type="submission" date="2020-09" db="EMBL/GenBank/DDBJ databases">
        <authorList>
            <person name="Sun Q."/>
            <person name="Ohkuma M."/>
        </authorList>
    </citation>
    <scope>NUCLEOTIDE SEQUENCE</scope>
    <source>
        <strain evidence="1">JCM 4834</strain>
    </source>
</reference>
<sequence>MNGTRALAAAAGALGTLLLAGCGIAPTGVIEAGSAARVVVPGSAGPVLYFIAPEGDRLVPYPLMADGYRLPPGGLVAQLLAGPGSSGRSSDLGTELPRMQIKALDATAVSWAAPDGVPTVTARLPIAVGGLSALGRGQLVCTLAFAGEPDTLSRVALIGTDTALPADRCDLRR</sequence>
<reference evidence="2 3" key="2">
    <citation type="submission" date="2017-09" db="EMBL/GenBank/DDBJ databases">
        <authorList>
            <person name="Lee N."/>
            <person name="Cho B.-K."/>
        </authorList>
    </citation>
    <scope>NUCLEOTIDE SEQUENCE [LARGE SCALE GENOMIC DNA]</scope>
    <source>
        <strain evidence="2 3">ATCC 27467</strain>
    </source>
</reference>
<dbReference type="RefSeq" id="WP_150517183.1">
    <property type="nucleotide sequence ID" value="NZ_BMVX01000004.1"/>
</dbReference>
<evidence type="ECO:0000313" key="1">
    <source>
        <dbReference type="EMBL" id="GGZ56187.1"/>
    </source>
</evidence>
<gene>
    <name evidence="2" type="ORF">CP968_07145</name>
    <name evidence="1" type="ORF">GCM10010371_14630</name>
</gene>
<dbReference type="PROSITE" id="PS51257">
    <property type="entry name" value="PROKAR_LIPOPROTEIN"/>
    <property type="match status" value="1"/>
</dbReference>
<reference evidence="1" key="1">
    <citation type="journal article" date="2014" name="Int. J. Syst. Evol. Microbiol.">
        <title>Complete genome sequence of Corynebacterium casei LMG S-19264T (=DSM 44701T), isolated from a smear-ripened cheese.</title>
        <authorList>
            <consortium name="US DOE Joint Genome Institute (JGI-PGF)"/>
            <person name="Walter F."/>
            <person name="Albersmeier A."/>
            <person name="Kalinowski J."/>
            <person name="Ruckert C."/>
        </authorList>
    </citation>
    <scope>NUCLEOTIDE SEQUENCE</scope>
    <source>
        <strain evidence="1">JCM 4834</strain>
    </source>
</reference>
<dbReference type="Proteomes" id="UP000326831">
    <property type="component" value="Chromosome"/>
</dbReference>
<proteinExistence type="predicted"/>
<organism evidence="2 3">
    <name type="scientific">Streptomyces subrutilus</name>
    <dbReference type="NCBI Taxonomy" id="36818"/>
    <lineage>
        <taxon>Bacteria</taxon>
        <taxon>Bacillati</taxon>
        <taxon>Actinomycetota</taxon>
        <taxon>Actinomycetes</taxon>
        <taxon>Kitasatosporales</taxon>
        <taxon>Streptomycetaceae</taxon>
        <taxon>Streptomyces</taxon>
    </lineage>
</organism>
<evidence type="ECO:0008006" key="4">
    <source>
        <dbReference type="Google" id="ProtNLM"/>
    </source>
</evidence>
<evidence type="ECO:0000313" key="2">
    <source>
        <dbReference type="EMBL" id="QEU78088.1"/>
    </source>
</evidence>
<dbReference type="AlphaFoldDB" id="A0A5P2UGE7"/>
<dbReference type="EMBL" id="CP023701">
    <property type="protein sequence ID" value="QEU78088.1"/>
    <property type="molecule type" value="Genomic_DNA"/>
</dbReference>
<dbReference type="Proteomes" id="UP000634660">
    <property type="component" value="Unassembled WGS sequence"/>
</dbReference>
<evidence type="ECO:0000313" key="3">
    <source>
        <dbReference type="Proteomes" id="UP000326831"/>
    </source>
</evidence>
<keyword evidence="3" id="KW-1185">Reference proteome</keyword>
<protein>
    <recommendedName>
        <fullName evidence="4">GerMN domain-containing protein</fullName>
    </recommendedName>
</protein>